<dbReference type="PANTHER" id="PTHR31836:SF25">
    <property type="entry name" value="RLPA-LIKE PROTEIN DOUBLE-PSI BETA-BARREL DOMAIN-CONTAINING PROTEIN"/>
    <property type="match status" value="1"/>
</dbReference>
<evidence type="ECO:0000313" key="4">
    <source>
        <dbReference type="Proteomes" id="UP001176521"/>
    </source>
</evidence>
<organism evidence="3 4">
    <name type="scientific">Tilletia horrida</name>
    <dbReference type="NCBI Taxonomy" id="155126"/>
    <lineage>
        <taxon>Eukaryota</taxon>
        <taxon>Fungi</taxon>
        <taxon>Dikarya</taxon>
        <taxon>Basidiomycota</taxon>
        <taxon>Ustilaginomycotina</taxon>
        <taxon>Exobasidiomycetes</taxon>
        <taxon>Tilletiales</taxon>
        <taxon>Tilletiaceae</taxon>
        <taxon>Tilletia</taxon>
    </lineage>
</organism>
<dbReference type="CDD" id="cd22191">
    <property type="entry name" value="DPBB_RlpA_EXP_N-like"/>
    <property type="match status" value="1"/>
</dbReference>
<evidence type="ECO:0000256" key="1">
    <source>
        <dbReference type="ARBA" id="ARBA00022729"/>
    </source>
</evidence>
<dbReference type="InterPro" id="IPR036908">
    <property type="entry name" value="RlpA-like_sf"/>
</dbReference>
<dbReference type="SUPFAM" id="SSF50685">
    <property type="entry name" value="Barwin-like endoglucanases"/>
    <property type="match status" value="1"/>
</dbReference>
<feature type="signal peptide" evidence="2">
    <location>
        <begin position="1"/>
        <end position="21"/>
    </location>
</feature>
<keyword evidence="4" id="KW-1185">Reference proteome</keyword>
<dbReference type="Proteomes" id="UP001176521">
    <property type="component" value="Unassembled WGS sequence"/>
</dbReference>
<dbReference type="PANTHER" id="PTHR31836">
    <property type="match status" value="1"/>
</dbReference>
<dbReference type="Gene3D" id="2.40.40.10">
    <property type="entry name" value="RlpA-like domain"/>
    <property type="match status" value="1"/>
</dbReference>
<name>A0AAN6G8D1_9BASI</name>
<reference evidence="3" key="1">
    <citation type="journal article" date="2023" name="PhytoFront">
        <title>Draft Genome Resources of Seven Strains of Tilletia horrida, Causal Agent of Kernel Smut of Rice.</title>
        <authorList>
            <person name="Khanal S."/>
            <person name="Antony Babu S."/>
            <person name="Zhou X.G."/>
        </authorList>
    </citation>
    <scope>NUCLEOTIDE SEQUENCE</scope>
    <source>
        <strain evidence="3">TX3</strain>
    </source>
</reference>
<dbReference type="AlphaFoldDB" id="A0AAN6G8D1"/>
<protein>
    <recommendedName>
        <fullName evidence="5">RlpA-like protein double-psi beta-barrel domain-containing protein</fullName>
    </recommendedName>
</protein>
<dbReference type="EMBL" id="JAPDMQ010000972">
    <property type="protein sequence ID" value="KAK0519496.1"/>
    <property type="molecule type" value="Genomic_DNA"/>
</dbReference>
<gene>
    <name evidence="3" type="ORF">OC842_007435</name>
</gene>
<proteinExistence type="predicted"/>
<sequence>MKFSTIASLVFAAATASMVCAHPSADAVNAANAANAELAVRDPHTDLAELDGRDFARKDLHKRKRIVHKNSMVTFYWGHQLDNPACGGPTPSEYDMVAAVKLSHGLAKCGDELHVHWKGRYVSVKVVDDCGSCNENELHVDLPRGVFRKLENLDVGVLTNAHVRVIHKNKH</sequence>
<keyword evidence="1 2" id="KW-0732">Signal</keyword>
<dbReference type="InterPro" id="IPR051477">
    <property type="entry name" value="Expansin_CellWall"/>
</dbReference>
<feature type="chain" id="PRO_5042979587" description="RlpA-like protein double-psi beta-barrel domain-containing protein" evidence="2">
    <location>
        <begin position="22"/>
        <end position="171"/>
    </location>
</feature>
<evidence type="ECO:0000256" key="2">
    <source>
        <dbReference type="SAM" id="SignalP"/>
    </source>
</evidence>
<evidence type="ECO:0008006" key="5">
    <source>
        <dbReference type="Google" id="ProtNLM"/>
    </source>
</evidence>
<evidence type="ECO:0000313" key="3">
    <source>
        <dbReference type="EMBL" id="KAK0519496.1"/>
    </source>
</evidence>
<comment type="caution">
    <text evidence="3">The sequence shown here is derived from an EMBL/GenBank/DDBJ whole genome shotgun (WGS) entry which is preliminary data.</text>
</comment>
<accession>A0AAN6G8D1</accession>